<evidence type="ECO:0000313" key="15">
    <source>
        <dbReference type="Proteomes" id="UP001295794"/>
    </source>
</evidence>
<evidence type="ECO:0000256" key="9">
    <source>
        <dbReference type="SAM" id="MobiDB-lite"/>
    </source>
</evidence>
<dbReference type="Pfam" id="PF21294">
    <property type="entry name" value="Polysacc_lyase_14"/>
    <property type="match status" value="1"/>
</dbReference>
<keyword evidence="15" id="KW-1185">Reference proteome</keyword>
<dbReference type="CDD" id="cd18808">
    <property type="entry name" value="SF1_C_Upf1"/>
    <property type="match status" value="1"/>
</dbReference>
<comment type="caution">
    <text evidence="14">The sequence shown here is derived from an EMBL/GenBank/DDBJ whole genome shotgun (WGS) entry which is preliminary data.</text>
</comment>
<evidence type="ECO:0000259" key="11">
    <source>
        <dbReference type="Pfam" id="PF13086"/>
    </source>
</evidence>
<keyword evidence="7" id="KW-0067">ATP-binding</keyword>
<feature type="domain" description="DNA2/NAM7 helicase helicase" evidence="11">
    <location>
        <begin position="823"/>
        <end position="1067"/>
    </location>
</feature>
<evidence type="ECO:0000259" key="12">
    <source>
        <dbReference type="Pfam" id="PF13087"/>
    </source>
</evidence>
<dbReference type="InterPro" id="IPR038085">
    <property type="entry name" value="Rnp2-like_sf"/>
</dbReference>
<organism evidence="14 15">
    <name type="scientific">Mycena citricolor</name>
    <dbReference type="NCBI Taxonomy" id="2018698"/>
    <lineage>
        <taxon>Eukaryota</taxon>
        <taxon>Fungi</taxon>
        <taxon>Dikarya</taxon>
        <taxon>Basidiomycota</taxon>
        <taxon>Agaricomycotina</taxon>
        <taxon>Agaricomycetes</taxon>
        <taxon>Agaricomycetidae</taxon>
        <taxon>Agaricales</taxon>
        <taxon>Marasmiineae</taxon>
        <taxon>Mycenaceae</taxon>
        <taxon>Mycena</taxon>
    </lineage>
</organism>
<dbReference type="GO" id="GO:0005524">
    <property type="term" value="F:ATP binding"/>
    <property type="evidence" value="ECO:0007669"/>
    <property type="project" value="UniProtKB-KW"/>
</dbReference>
<keyword evidence="8" id="KW-0175">Coiled coil</keyword>
<feature type="region of interest" description="Disordered" evidence="9">
    <location>
        <begin position="517"/>
        <end position="541"/>
    </location>
</feature>
<dbReference type="GO" id="GO:0030677">
    <property type="term" value="C:ribonuclease P complex"/>
    <property type="evidence" value="ECO:0007669"/>
    <property type="project" value="InterPro"/>
</dbReference>
<dbReference type="FunFam" id="3.40.50.300:FF:000326">
    <property type="entry name" value="P-loop containing nucleoside triphosphate hydrolase"/>
    <property type="match status" value="1"/>
</dbReference>
<feature type="compositionally biased region" description="Basic residues" evidence="9">
    <location>
        <begin position="55"/>
        <end position="65"/>
    </location>
</feature>
<evidence type="ECO:0000256" key="7">
    <source>
        <dbReference type="ARBA" id="ARBA00022840"/>
    </source>
</evidence>
<evidence type="ECO:0000256" key="2">
    <source>
        <dbReference type="ARBA" id="ARBA00010800"/>
    </source>
</evidence>
<feature type="compositionally biased region" description="Polar residues" evidence="9">
    <location>
        <begin position="67"/>
        <end position="94"/>
    </location>
</feature>
<reference evidence="14" key="1">
    <citation type="submission" date="2023-11" db="EMBL/GenBank/DDBJ databases">
        <authorList>
            <person name="De Vega J J."/>
            <person name="De Vega J J."/>
        </authorList>
    </citation>
    <scope>NUCLEOTIDE SEQUENCE</scope>
</reference>
<dbReference type="Pfam" id="PF13087">
    <property type="entry name" value="AAA_12"/>
    <property type="match status" value="1"/>
</dbReference>
<gene>
    <name evidence="14" type="ORF">MYCIT1_LOCUS3806</name>
</gene>
<feature type="compositionally biased region" description="Low complexity" evidence="9">
    <location>
        <begin position="95"/>
        <end position="137"/>
    </location>
</feature>
<evidence type="ECO:0000256" key="1">
    <source>
        <dbReference type="ARBA" id="ARBA00007913"/>
    </source>
</evidence>
<proteinExistence type="inferred from homology"/>
<dbReference type="GO" id="GO:0001682">
    <property type="term" value="P:tRNA 5'-leader removal"/>
    <property type="evidence" value="ECO:0007669"/>
    <property type="project" value="InterPro"/>
</dbReference>
<protein>
    <submittedName>
        <fullName evidence="14">Uncharacterized protein</fullName>
    </submittedName>
</protein>
<evidence type="ECO:0000256" key="8">
    <source>
        <dbReference type="SAM" id="Coils"/>
    </source>
</evidence>
<keyword evidence="6" id="KW-0347">Helicase</keyword>
<evidence type="ECO:0000259" key="13">
    <source>
        <dbReference type="Pfam" id="PF21294"/>
    </source>
</evidence>
<keyword evidence="3" id="KW-0819">tRNA processing</keyword>
<feature type="chain" id="PRO_5041919093" evidence="10">
    <location>
        <begin position="21"/>
        <end position="1594"/>
    </location>
</feature>
<sequence length="1594" mass="173346">MFTPQLCIMALTALATAVAAEPHNGLWSRHHHQAIARAAHANAGDLLERSENTKRSARSVGRRMCKTPSSTSSGAVNIVATSAVAQAPSSTVDQTTARPSSSAPATAAPPKSKSPKPSATTTSTTSNAASTGSSSSGSGSGSGSGSSSGGAGALALSSLFPLGQGSDSWSTSPKASSPLPLSDATFQANSVLKALTHTYMAAPDGKQAMQAIYPQGSYVFTSGHEGGFSFYAPGPNSLDMTTAKTLTFGYSVYFPADFDFNIGGKLPGIYGGNTDSGSKSCSGGRRSNDCFSARLMFRKDGAGELYTYLPPGFTANNRVCSIGPKSECNPTYGASVGRGSFFFKAGEWTTISERIQLNDVGQENGRLTLWANGQQVIDVDGLVLRNSATGVMRGIQMQTFFGGSSVSFASPKTQDSYFSDFSAAIIEKLAKEQEDVFLEAAEAPWPVSGPSSRTADLDAGVEDGELLHSGSDDPRYPSLRLDEWEAAFKHSAATSRTTFSSPSSYLRRKTAAAAAVSGAGVEDSEWLQPRGNGFSESMDADVDEARPRFDWRLSSSQLRRQREEEMKNNDKSGSTSTKRTHPPSITVGQGEPFYDAIQLYTERFTEMLVAEQQEAEAVLKERLSTWSLTRLQEEGYSITGLSSFWLQETQFGLPVASFSLGPGISLPEHRFDNGSTVLVSRLDPLKEGNVTGSVISSSKSQIRVTFRERLLDFEDGLWRLDVGNSNIAHERQLEAVRNLNHDPQQLEEVPVSSDREVILLGTHLRDVLLDTFQPGSEDEEMTSKPVANAPGVFADDQRIHSWALRYAKPDPLVMEGDPPLTGLNETQIRAMALMIGKRLSLIQGPPGTGKTKTIIETIKLLKVHFDVPHPLLVCTYTNVAVDNLVEGFAAANMRPLRVGSAGRVKESLKQYTLHQKLAEHPLQQVLEPLQVEKEKLEKQLDELDTKIDEAEKKTKTANNKAAERLLAIRLNMDREKTRKQRQHRSLKGRVYALQMKMLKHIIMEADVICTTCITSACQALQLVDFPVVFLDEASMSTEPATLVPIMKGSRHLSLIGDHKQLPPVISSLEAKALGLGRSLFERLTDEGEVPSIMLDTQYRMHPAISSFPSSEFYNFRLRDGTVDPTGTVAARLTPPNSVHLPVNERGDRPAVIFLDHVGGEAMKDRSRVNLPEAAIVISVIEDLLLNNPTLNGNDIGVIAPYVAQISRINRMLNTDAKYADRFQQVLGSHRAMQMRHIEVKTVDGFEGREKEVIIFSTVRNNSGGHIGFLADKRRLNVGLTRAKRGLFVIGSIKTLGDGLRADTKVAATAATPVPAPAAPAPVDIAQISDSAQIQVVPPRKRKSRGSWKRYTDWLLDQGLVITLGGEALSKVLYGNVPKRKDFSSGSKGESKHETISSRSLTEISHGRDLQVTSRLLTRKVTIHGPLQGTRRRTLAVLLVSLFKRKNRWLLVELLPVPATGTAPNNNLDSHKIWAAVKQSVITNFGDVGWGSIGLSMNVKYYSPTTNMCIIRVARDHHQVAWGAVTLLTSIEGVRYIPNVVHLSGTMKHTQLAAIAHDREVVARLRAQAKTPSGYNDSYEAYLEKSAAEIEALQD</sequence>
<dbReference type="PANTHER" id="PTHR10887:SF495">
    <property type="entry name" value="HELICASE SENATAXIN ISOFORM X1-RELATED"/>
    <property type="match status" value="1"/>
</dbReference>
<feature type="signal peptide" evidence="10">
    <location>
        <begin position="1"/>
        <end position="20"/>
    </location>
</feature>
<feature type="compositionally biased region" description="Basic and acidic residues" evidence="9">
    <location>
        <begin position="560"/>
        <end position="570"/>
    </location>
</feature>
<dbReference type="SUPFAM" id="SSF52540">
    <property type="entry name" value="P-loop containing nucleoside triphosphate hydrolases"/>
    <property type="match status" value="1"/>
</dbReference>
<feature type="domain" description="Polysaccharide lyase 14" evidence="13">
    <location>
        <begin position="204"/>
        <end position="421"/>
    </location>
</feature>
<dbReference type="PANTHER" id="PTHR10887">
    <property type="entry name" value="DNA2/NAM7 HELICASE FAMILY"/>
    <property type="match status" value="1"/>
</dbReference>
<keyword evidence="5" id="KW-0378">Hydrolase</keyword>
<accession>A0AAD2GUA5</accession>
<keyword evidence="10" id="KW-0732">Signal</keyword>
<keyword evidence="4" id="KW-0547">Nucleotide-binding</keyword>
<dbReference type="Gene3D" id="3.30.70.3250">
    <property type="entry name" value="Ribonuclease P, Pop5 subunit"/>
    <property type="match status" value="1"/>
</dbReference>
<dbReference type="InterPro" id="IPR041679">
    <property type="entry name" value="DNA2/NAM7-like_C"/>
</dbReference>
<dbReference type="SUPFAM" id="SSF160350">
    <property type="entry name" value="Rnp2-like"/>
    <property type="match status" value="1"/>
</dbReference>
<dbReference type="InterPro" id="IPR048958">
    <property type="entry name" value="Polysacc_lyase_14"/>
</dbReference>
<dbReference type="Proteomes" id="UP001295794">
    <property type="component" value="Unassembled WGS sequence"/>
</dbReference>
<dbReference type="InterPro" id="IPR045055">
    <property type="entry name" value="DNA2/NAM7-like"/>
</dbReference>
<dbReference type="Gene3D" id="2.60.120.200">
    <property type="match status" value="1"/>
</dbReference>
<feature type="region of interest" description="Disordered" evidence="9">
    <location>
        <begin position="553"/>
        <end position="589"/>
    </location>
</feature>
<dbReference type="Gene3D" id="3.40.50.300">
    <property type="entry name" value="P-loop containing nucleotide triphosphate hydrolases"/>
    <property type="match status" value="2"/>
</dbReference>
<feature type="region of interest" description="Disordered" evidence="9">
    <location>
        <begin position="1380"/>
        <end position="1401"/>
    </location>
</feature>
<evidence type="ECO:0000313" key="14">
    <source>
        <dbReference type="EMBL" id="CAK5263998.1"/>
    </source>
</evidence>
<evidence type="ECO:0000256" key="4">
    <source>
        <dbReference type="ARBA" id="ARBA00022741"/>
    </source>
</evidence>
<evidence type="ECO:0000256" key="10">
    <source>
        <dbReference type="SAM" id="SignalP"/>
    </source>
</evidence>
<name>A0AAD2GUA5_9AGAR</name>
<evidence type="ECO:0000256" key="3">
    <source>
        <dbReference type="ARBA" id="ARBA00022694"/>
    </source>
</evidence>
<comment type="similarity">
    <text evidence="2">Belongs to the eukaryotic/archaeal RNase P protein component 2 family.</text>
</comment>
<dbReference type="GO" id="GO:0005694">
    <property type="term" value="C:chromosome"/>
    <property type="evidence" value="ECO:0007669"/>
    <property type="project" value="UniProtKB-ARBA"/>
</dbReference>
<dbReference type="Pfam" id="PF13086">
    <property type="entry name" value="AAA_11"/>
    <property type="match status" value="1"/>
</dbReference>
<feature type="compositionally biased region" description="Gly residues" evidence="9">
    <location>
        <begin position="138"/>
        <end position="148"/>
    </location>
</feature>
<dbReference type="GO" id="GO:0004386">
    <property type="term" value="F:helicase activity"/>
    <property type="evidence" value="ECO:0007669"/>
    <property type="project" value="UniProtKB-KW"/>
</dbReference>
<feature type="compositionally biased region" description="Basic and acidic residues" evidence="9">
    <location>
        <begin position="1380"/>
        <end position="1395"/>
    </location>
</feature>
<feature type="region of interest" description="Disordered" evidence="9">
    <location>
        <begin position="45"/>
        <end position="148"/>
    </location>
</feature>
<dbReference type="InterPro" id="IPR041677">
    <property type="entry name" value="DNA2/NAM7_AAA_11"/>
</dbReference>
<evidence type="ECO:0000256" key="6">
    <source>
        <dbReference type="ARBA" id="ARBA00022806"/>
    </source>
</evidence>
<dbReference type="GO" id="GO:0016787">
    <property type="term" value="F:hydrolase activity"/>
    <property type="evidence" value="ECO:0007669"/>
    <property type="project" value="UniProtKB-KW"/>
</dbReference>
<dbReference type="InterPro" id="IPR047187">
    <property type="entry name" value="SF1_C_Upf1"/>
</dbReference>
<comment type="similarity">
    <text evidence="1">Belongs to the DNA2/NAM7 helicase family.</text>
</comment>
<dbReference type="Pfam" id="PF01900">
    <property type="entry name" value="RNase_P_Rpp14"/>
    <property type="match status" value="1"/>
</dbReference>
<dbReference type="EMBL" id="CAVNYO010000045">
    <property type="protein sequence ID" value="CAK5263998.1"/>
    <property type="molecule type" value="Genomic_DNA"/>
</dbReference>
<dbReference type="InterPro" id="IPR002759">
    <property type="entry name" value="Pop5/Rpp14/Rnp2-like"/>
</dbReference>
<dbReference type="InterPro" id="IPR027417">
    <property type="entry name" value="P-loop_NTPase"/>
</dbReference>
<feature type="domain" description="DNA2/NAM7 helicase-like C-terminal" evidence="12">
    <location>
        <begin position="1075"/>
        <end position="1292"/>
    </location>
</feature>
<feature type="coiled-coil region" evidence="8">
    <location>
        <begin position="926"/>
        <end position="960"/>
    </location>
</feature>
<evidence type="ECO:0000256" key="5">
    <source>
        <dbReference type="ARBA" id="ARBA00022801"/>
    </source>
</evidence>